<evidence type="ECO:0000256" key="5">
    <source>
        <dbReference type="ARBA" id="ARBA00003681"/>
    </source>
</evidence>
<evidence type="ECO:0000256" key="11">
    <source>
        <dbReference type="ARBA" id="ARBA00022448"/>
    </source>
</evidence>
<dbReference type="PANTHER" id="PTHR46244">
    <property type="entry name" value="PHOSPHOENOLPYRUVATE-PROTEIN PHOSPHOTRANSFERASE"/>
    <property type="match status" value="1"/>
</dbReference>
<dbReference type="GO" id="GO:0046872">
    <property type="term" value="F:metal ion binding"/>
    <property type="evidence" value="ECO:0007669"/>
    <property type="project" value="UniProtKB-KW"/>
</dbReference>
<dbReference type="GO" id="GO:0008965">
    <property type="term" value="F:phosphoenolpyruvate-protein phosphotransferase activity"/>
    <property type="evidence" value="ECO:0007669"/>
    <property type="project" value="UniProtKB-EC"/>
</dbReference>
<comment type="subcellular location">
    <subcellularLocation>
        <location evidence="6">Cytoplasm</location>
    </subcellularLocation>
</comment>
<dbReference type="PRINTS" id="PR01736">
    <property type="entry name" value="PHPHTRNFRASE"/>
</dbReference>
<sequence length="825" mass="83406">MTDRQPPGPGGETVGLVVVSHSRALARAAVALAGEMLHGRPVRIEVAAGLDETTFGTDAGRILEAVTAADRGSGVVVLMDLGSAVLSAELALELLDDAARERVLLCPAPLVEGLVVAAVAAAGGAGRDEVAAEAGGALAGKISHLGVPAPAPPADDPGPGGPDAVFTVTNPHGLHARPAARVVQAVRMLDARVTLRNRTTGSAWVPASSLSKVATLGVLCGHEVEVRVGGAQAREALDHLLALAARDFDEGPAPAVERPAAAPAGRPLPASPGVGIGPAWSVPATPVEVPVAPPADDPAVEWRRLKEAIATVRRAVQRIRAGAVREVGEPAAAIFDAHLLLLDDADLLADVRALVDGGRSAAAAWSATLGRVGAELGALSDPYMAARAADVAAVGDQVLRALLGVTRGDPSPTGVLVTGDLTPAEAADLDRERVTAVVQAFGSPSAHSAILLRARGIPAVVGAGAEVLGVADGTLLAVDGGRGEVVVDPSARVQEAFRERAADLARRAADALAHASSPAVTRDGVEVAVGANVGSADDARAAAAAGADLAGLVRTEFLFLGRDAAPDVDEQEAVYRGIADALHGRRITLRTLDVGGDKPLGYLPTAPEANPFLGVRGIRLSLARPQLLADQLLAVVRVAHDVPVDLMFPMVGTLDELLAARALLDDAVTLAGRGAPAGLRVGIMVEVPAAALKARAFAPHVDFFSVGTNDLTQYALAAERGNDAVAAVADPFDPGLLQLVGAVCRAGRPVAVCGELAADERATALLVGLGVRELSVAPRAVPGVKQAVRALDGREAAATAAAALDAPTAAAVRLLLEAEPSRGGR</sequence>
<evidence type="ECO:0000256" key="4">
    <source>
        <dbReference type="ARBA" id="ARBA00002788"/>
    </source>
</evidence>
<dbReference type="Gene3D" id="3.20.20.60">
    <property type="entry name" value="Phosphoenolpyruvate-binding domains"/>
    <property type="match status" value="1"/>
</dbReference>
<dbReference type="SUPFAM" id="SSF51621">
    <property type="entry name" value="Phosphoenolpyruvate/pyruvate domain"/>
    <property type="match status" value="1"/>
</dbReference>
<dbReference type="GO" id="GO:0016020">
    <property type="term" value="C:membrane"/>
    <property type="evidence" value="ECO:0007669"/>
    <property type="project" value="InterPro"/>
</dbReference>
<evidence type="ECO:0000256" key="9">
    <source>
        <dbReference type="ARBA" id="ARBA00012232"/>
    </source>
</evidence>
<dbReference type="InterPro" id="IPR004701">
    <property type="entry name" value="PTS_EIIA_man-typ"/>
</dbReference>
<evidence type="ECO:0000256" key="10">
    <source>
        <dbReference type="ARBA" id="ARBA00020422"/>
    </source>
</evidence>
<dbReference type="NCBIfam" id="TIGR01417">
    <property type="entry name" value="PTS_I_fam"/>
    <property type="match status" value="1"/>
</dbReference>
<evidence type="ECO:0000256" key="2">
    <source>
        <dbReference type="ARBA" id="ARBA00001113"/>
    </source>
</evidence>
<keyword evidence="12" id="KW-0963">Cytoplasm</keyword>
<dbReference type="SUPFAM" id="SSF55594">
    <property type="entry name" value="HPr-like"/>
    <property type="match status" value="1"/>
</dbReference>
<dbReference type="Gene3D" id="3.50.30.10">
    <property type="entry name" value="Phosphohistidine domain"/>
    <property type="match status" value="1"/>
</dbReference>
<dbReference type="GO" id="GO:0009401">
    <property type="term" value="P:phosphoenolpyruvate-dependent sugar phosphotransferase system"/>
    <property type="evidence" value="ECO:0007669"/>
    <property type="project" value="UniProtKB-KW"/>
</dbReference>
<evidence type="ECO:0000256" key="3">
    <source>
        <dbReference type="ARBA" id="ARBA00001946"/>
    </source>
</evidence>
<dbReference type="Pfam" id="PF03610">
    <property type="entry name" value="EIIA-man"/>
    <property type="match status" value="1"/>
</dbReference>
<dbReference type="SUPFAM" id="SSF47831">
    <property type="entry name" value="Enzyme I of the PEP:sugar phosphotransferase system HPr-binding (sub)domain"/>
    <property type="match status" value="1"/>
</dbReference>
<feature type="domain" description="PTS EIIA type-4" evidence="20">
    <location>
        <begin position="13"/>
        <end position="147"/>
    </location>
</feature>
<protein>
    <recommendedName>
        <fullName evidence="10">Phosphocarrier protein HPr</fullName>
        <ecNumber evidence="8">2.7.1.121</ecNumber>
        <ecNumber evidence="9">2.7.3.9</ecNumber>
    </recommendedName>
</protein>
<reference evidence="22 23" key="1">
    <citation type="submission" date="2019-06" db="EMBL/GenBank/DDBJ databases">
        <title>Whole genome shotgun sequence of Pseudonocardia hydrocarbonoxydans NBRC 14498.</title>
        <authorList>
            <person name="Hosoyama A."/>
            <person name="Uohara A."/>
            <person name="Ohji S."/>
            <person name="Ichikawa N."/>
        </authorList>
    </citation>
    <scope>NUCLEOTIDE SEQUENCE [LARGE SCALE GENOMIC DNA]</scope>
    <source>
        <strain evidence="22 23">NBRC 14498</strain>
    </source>
</reference>
<dbReference type="SUPFAM" id="SSF53062">
    <property type="entry name" value="PTS system fructose IIA component-like"/>
    <property type="match status" value="1"/>
</dbReference>
<feature type="domain" description="HPr" evidence="21">
    <location>
        <begin position="161"/>
        <end position="251"/>
    </location>
</feature>
<keyword evidence="14" id="KW-0808">Transferase</keyword>
<keyword evidence="15" id="KW-0598">Phosphotransferase system</keyword>
<dbReference type="InterPro" id="IPR040442">
    <property type="entry name" value="Pyrv_kinase-like_dom_sf"/>
</dbReference>
<comment type="similarity">
    <text evidence="7">Belongs to the PEP-utilizing enzyme family.</text>
</comment>
<keyword evidence="23" id="KW-1185">Reference proteome</keyword>
<dbReference type="PROSITE" id="PS00742">
    <property type="entry name" value="PEP_ENZYMES_2"/>
    <property type="match status" value="1"/>
</dbReference>
<dbReference type="Pfam" id="PF05524">
    <property type="entry name" value="PEP-utilisers_N"/>
    <property type="match status" value="1"/>
</dbReference>
<dbReference type="EC" id="2.7.1.121" evidence="8"/>
<evidence type="ECO:0000256" key="13">
    <source>
        <dbReference type="ARBA" id="ARBA00022597"/>
    </source>
</evidence>
<dbReference type="Proteomes" id="UP000320338">
    <property type="component" value="Unassembled WGS sequence"/>
</dbReference>
<dbReference type="NCBIfam" id="TIGR01003">
    <property type="entry name" value="PTS_HPr_family"/>
    <property type="match status" value="1"/>
</dbReference>
<evidence type="ECO:0000256" key="1">
    <source>
        <dbReference type="ARBA" id="ARBA00000683"/>
    </source>
</evidence>
<keyword evidence="18" id="KW-0460">Magnesium</keyword>
<comment type="function">
    <text evidence="4">Component of the dihydroxyacetone kinase complex, which is responsible for the phosphoenolpyruvate (PEP)-dependent phosphorylation of dihydroxyacetone. DhaM serves as the phosphoryl donor. Is phosphorylated by phosphoenolpyruvate in an EI- and HPr-dependent reaction, and a phosphorelay system on histidine residues finally leads to phosphoryl transfer to DhaL and dihydroxyacetone.</text>
</comment>
<evidence type="ECO:0000256" key="15">
    <source>
        <dbReference type="ARBA" id="ARBA00022683"/>
    </source>
</evidence>
<evidence type="ECO:0000256" key="6">
    <source>
        <dbReference type="ARBA" id="ARBA00004496"/>
    </source>
</evidence>
<dbReference type="InterPro" id="IPR012844">
    <property type="entry name" value="DhaM_N"/>
</dbReference>
<dbReference type="AlphaFoldDB" id="A0A4Y3WUA2"/>
<dbReference type="PANTHER" id="PTHR46244:SF6">
    <property type="entry name" value="PHOSPHOENOLPYRUVATE-PROTEIN PHOSPHOTRANSFERASE"/>
    <property type="match status" value="1"/>
</dbReference>
<dbReference type="Gene3D" id="1.10.274.10">
    <property type="entry name" value="PtsI, HPr-binding domain"/>
    <property type="match status" value="1"/>
</dbReference>
<evidence type="ECO:0000256" key="18">
    <source>
        <dbReference type="ARBA" id="ARBA00022842"/>
    </source>
</evidence>
<dbReference type="PROSITE" id="PS51096">
    <property type="entry name" value="PTS_EIIA_TYPE_4"/>
    <property type="match status" value="1"/>
</dbReference>
<comment type="function">
    <text evidence="5">General (non sugar-specific) component of the phosphoenolpyruvate-dependent sugar phosphotransferase system (sugar PTS). This major carbohydrate active-transport system catalyzes the phosphorylation of incoming sugar substrates concomitantly with their translocation across the cell membrane. The phosphoryl group from phosphoenolpyruvate (PEP) is transferred to the phosphoryl carrier protein HPr by enzyme I. Phospho-HPr then transfers it to the PTS EIIA domain.</text>
</comment>
<comment type="cofactor">
    <cofactor evidence="3">
        <name>Mg(2+)</name>
        <dbReference type="ChEBI" id="CHEBI:18420"/>
    </cofactor>
</comment>
<evidence type="ECO:0000259" key="20">
    <source>
        <dbReference type="PROSITE" id="PS51096"/>
    </source>
</evidence>
<keyword evidence="13" id="KW-0762">Sugar transport</keyword>
<dbReference type="InterPro" id="IPR050499">
    <property type="entry name" value="PEP-utilizing_PTS_enzyme"/>
</dbReference>
<evidence type="ECO:0000256" key="8">
    <source>
        <dbReference type="ARBA" id="ARBA00012095"/>
    </source>
</evidence>
<dbReference type="NCBIfam" id="TIGR02364">
    <property type="entry name" value="dha_pts"/>
    <property type="match status" value="1"/>
</dbReference>
<dbReference type="RefSeq" id="WP_246085986.1">
    <property type="nucleotide sequence ID" value="NZ_BJNG01000033.1"/>
</dbReference>
<dbReference type="InterPro" id="IPR008279">
    <property type="entry name" value="PEP-util_enz_mobile_dom"/>
</dbReference>
<organism evidence="22 23">
    <name type="scientific">Pseudonocardia hydrocarbonoxydans</name>
    <dbReference type="NCBI Taxonomy" id="76726"/>
    <lineage>
        <taxon>Bacteria</taxon>
        <taxon>Bacillati</taxon>
        <taxon>Actinomycetota</taxon>
        <taxon>Actinomycetes</taxon>
        <taxon>Pseudonocardiales</taxon>
        <taxon>Pseudonocardiaceae</taxon>
        <taxon>Pseudonocardia</taxon>
    </lineage>
</organism>
<evidence type="ECO:0000256" key="19">
    <source>
        <dbReference type="ARBA" id="ARBA00046577"/>
    </source>
</evidence>
<evidence type="ECO:0000256" key="7">
    <source>
        <dbReference type="ARBA" id="ARBA00007837"/>
    </source>
</evidence>
<dbReference type="InterPro" id="IPR036618">
    <property type="entry name" value="PtsI_HPr-bd_sf"/>
</dbReference>
<comment type="subunit">
    <text evidence="19">Homodimer. The dihydroxyacetone kinase complex is composed of a homodimer of DhaM, a homodimer of DhaK and the subunit DhaL.</text>
</comment>
<keyword evidence="11" id="KW-0813">Transport</keyword>
<dbReference type="InterPro" id="IPR035895">
    <property type="entry name" value="HPr-like_sf"/>
</dbReference>
<evidence type="ECO:0000256" key="14">
    <source>
        <dbReference type="ARBA" id="ARBA00022679"/>
    </source>
</evidence>
<dbReference type="Gene3D" id="3.40.50.510">
    <property type="entry name" value="Phosphotransferase system, mannose-type IIA component"/>
    <property type="match status" value="1"/>
</dbReference>
<gene>
    <name evidence="22" type="ORF">PHY01_36120</name>
</gene>
<comment type="catalytic activity">
    <reaction evidence="2">
        <text>dihydroxyacetone + phosphoenolpyruvate = dihydroxyacetone phosphate + pyruvate</text>
        <dbReference type="Rhea" id="RHEA:18381"/>
        <dbReference type="ChEBI" id="CHEBI:15361"/>
        <dbReference type="ChEBI" id="CHEBI:16016"/>
        <dbReference type="ChEBI" id="CHEBI:57642"/>
        <dbReference type="ChEBI" id="CHEBI:58702"/>
        <dbReference type="EC" id="2.7.1.121"/>
    </reaction>
</comment>
<evidence type="ECO:0000313" key="22">
    <source>
        <dbReference type="EMBL" id="GEC21329.1"/>
    </source>
</evidence>
<dbReference type="EC" id="2.7.3.9" evidence="9"/>
<evidence type="ECO:0000256" key="12">
    <source>
        <dbReference type="ARBA" id="ARBA00022490"/>
    </source>
</evidence>
<dbReference type="Pfam" id="PF00381">
    <property type="entry name" value="PTS-HPr"/>
    <property type="match status" value="1"/>
</dbReference>
<dbReference type="InterPro" id="IPR001020">
    <property type="entry name" value="PTS_HPr_His_P_site"/>
</dbReference>
<dbReference type="SUPFAM" id="SSF52009">
    <property type="entry name" value="Phosphohistidine domain"/>
    <property type="match status" value="1"/>
</dbReference>
<dbReference type="PROSITE" id="PS00369">
    <property type="entry name" value="PTS_HPR_HIS"/>
    <property type="match status" value="1"/>
</dbReference>
<dbReference type="InterPro" id="IPR000032">
    <property type="entry name" value="HPr-like"/>
</dbReference>
<dbReference type="InterPro" id="IPR023151">
    <property type="entry name" value="PEP_util_CS"/>
</dbReference>
<comment type="caution">
    <text evidence="22">The sequence shown here is derived from an EMBL/GenBank/DDBJ whole genome shotgun (WGS) entry which is preliminary data.</text>
</comment>
<proteinExistence type="inferred from homology"/>
<dbReference type="Pfam" id="PF00391">
    <property type="entry name" value="PEP-utilizers"/>
    <property type="match status" value="1"/>
</dbReference>
<dbReference type="Gene3D" id="3.30.1340.10">
    <property type="entry name" value="HPr-like"/>
    <property type="match status" value="1"/>
</dbReference>
<dbReference type="InterPro" id="IPR008731">
    <property type="entry name" value="PTS_EIN"/>
</dbReference>
<dbReference type="InterPro" id="IPR036662">
    <property type="entry name" value="PTS_EIIA_man-typ_sf"/>
</dbReference>
<dbReference type="InterPro" id="IPR000121">
    <property type="entry name" value="PEP_util_C"/>
</dbReference>
<evidence type="ECO:0000313" key="23">
    <source>
        <dbReference type="Proteomes" id="UP000320338"/>
    </source>
</evidence>
<dbReference type="CDD" id="cd00367">
    <property type="entry name" value="PTS-HPr_like"/>
    <property type="match status" value="1"/>
</dbReference>
<dbReference type="InterPro" id="IPR036637">
    <property type="entry name" value="Phosphohistidine_dom_sf"/>
</dbReference>
<keyword evidence="16" id="KW-0479">Metal-binding</keyword>
<dbReference type="InterPro" id="IPR006318">
    <property type="entry name" value="PTS_EI-like"/>
</dbReference>
<name>A0A4Y3WUA2_9PSEU</name>
<keyword evidence="17" id="KW-0418">Kinase</keyword>
<accession>A0A4Y3WUA2</accession>
<evidence type="ECO:0000256" key="17">
    <source>
        <dbReference type="ARBA" id="ARBA00022777"/>
    </source>
</evidence>
<dbReference type="Pfam" id="PF02896">
    <property type="entry name" value="PEP-utilizers_C"/>
    <property type="match status" value="1"/>
</dbReference>
<evidence type="ECO:0000259" key="21">
    <source>
        <dbReference type="PROSITE" id="PS51350"/>
    </source>
</evidence>
<dbReference type="PROSITE" id="PS51350">
    <property type="entry name" value="PTS_HPR_DOM"/>
    <property type="match status" value="1"/>
</dbReference>
<comment type="catalytic activity">
    <reaction evidence="1">
        <text>L-histidyl-[protein] + phosphoenolpyruvate = N(pros)-phospho-L-histidyl-[protein] + pyruvate</text>
        <dbReference type="Rhea" id="RHEA:23880"/>
        <dbReference type="Rhea" id="RHEA-COMP:9745"/>
        <dbReference type="Rhea" id="RHEA-COMP:9746"/>
        <dbReference type="ChEBI" id="CHEBI:15361"/>
        <dbReference type="ChEBI" id="CHEBI:29979"/>
        <dbReference type="ChEBI" id="CHEBI:58702"/>
        <dbReference type="ChEBI" id="CHEBI:64837"/>
        <dbReference type="EC" id="2.7.3.9"/>
    </reaction>
</comment>
<dbReference type="GO" id="GO:0047324">
    <property type="term" value="F:phosphoenolpyruvate-glycerone phosphotransferase activity"/>
    <property type="evidence" value="ECO:0007669"/>
    <property type="project" value="UniProtKB-EC"/>
</dbReference>
<dbReference type="InterPro" id="IPR015813">
    <property type="entry name" value="Pyrv/PenolPyrv_kinase-like_dom"/>
</dbReference>
<dbReference type="GO" id="GO:0005737">
    <property type="term" value="C:cytoplasm"/>
    <property type="evidence" value="ECO:0007669"/>
    <property type="project" value="UniProtKB-SubCell"/>
</dbReference>
<evidence type="ECO:0000256" key="16">
    <source>
        <dbReference type="ARBA" id="ARBA00022723"/>
    </source>
</evidence>
<dbReference type="EMBL" id="BJNG01000033">
    <property type="protein sequence ID" value="GEC21329.1"/>
    <property type="molecule type" value="Genomic_DNA"/>
</dbReference>